<keyword evidence="2" id="KW-1185">Reference proteome</keyword>
<dbReference type="EnsemblMetazoa" id="tetur22g01830.1">
    <property type="protein sequence ID" value="tetur22g01830.1"/>
    <property type="gene ID" value="tetur22g01830"/>
</dbReference>
<reference evidence="1" key="2">
    <citation type="submission" date="2015-06" db="UniProtKB">
        <authorList>
            <consortium name="EnsemblMetazoa"/>
        </authorList>
    </citation>
    <scope>IDENTIFICATION</scope>
</reference>
<proteinExistence type="predicted"/>
<dbReference type="HOGENOM" id="CLU_3417528_0_0_1"/>
<dbReference type="AlphaFoldDB" id="T1KUZ5"/>
<protein>
    <submittedName>
        <fullName evidence="1">Uncharacterized protein</fullName>
    </submittedName>
</protein>
<evidence type="ECO:0000313" key="1">
    <source>
        <dbReference type="EnsemblMetazoa" id="tetur22g01830.1"/>
    </source>
</evidence>
<dbReference type="EMBL" id="CAEY01000586">
    <property type="status" value="NOT_ANNOTATED_CDS"/>
    <property type="molecule type" value="Genomic_DNA"/>
</dbReference>
<reference evidence="2" key="1">
    <citation type="submission" date="2011-08" db="EMBL/GenBank/DDBJ databases">
        <authorList>
            <person name="Rombauts S."/>
        </authorList>
    </citation>
    <scope>NUCLEOTIDE SEQUENCE</scope>
    <source>
        <strain evidence="2">London</strain>
    </source>
</reference>
<organism evidence="1 2">
    <name type="scientific">Tetranychus urticae</name>
    <name type="common">Two-spotted spider mite</name>
    <dbReference type="NCBI Taxonomy" id="32264"/>
    <lineage>
        <taxon>Eukaryota</taxon>
        <taxon>Metazoa</taxon>
        <taxon>Ecdysozoa</taxon>
        <taxon>Arthropoda</taxon>
        <taxon>Chelicerata</taxon>
        <taxon>Arachnida</taxon>
        <taxon>Acari</taxon>
        <taxon>Acariformes</taxon>
        <taxon>Trombidiformes</taxon>
        <taxon>Prostigmata</taxon>
        <taxon>Eleutherengona</taxon>
        <taxon>Raphignathae</taxon>
        <taxon>Tetranychoidea</taxon>
        <taxon>Tetranychidae</taxon>
        <taxon>Tetranychus</taxon>
    </lineage>
</organism>
<evidence type="ECO:0000313" key="2">
    <source>
        <dbReference type="Proteomes" id="UP000015104"/>
    </source>
</evidence>
<name>T1KUZ5_TETUR</name>
<accession>T1KUZ5</accession>
<sequence length="26" mass="2960">MVMFLPVNIELARRVIKRGGKADESE</sequence>
<dbReference type="Proteomes" id="UP000015104">
    <property type="component" value="Unassembled WGS sequence"/>
</dbReference>